<gene>
    <name evidence="1" type="ORF">V6x_33230</name>
</gene>
<protein>
    <submittedName>
        <fullName evidence="1">Uncharacterized protein</fullName>
    </submittedName>
</protein>
<accession>A0A517WEE5</accession>
<sequence length="131" mass="14475">MDLVPAVMIDGFDFAERRRGVKTEFCPNVAGFCPGVSQNLSWSGRFLSCCALCQKWIQVTGAGCFREQEVKTDGFSGGCGALVRFVSWCRFPVSRARARLGTGYGEAGADQGEFIQLLVREVQYFERQGAR</sequence>
<evidence type="ECO:0000313" key="1">
    <source>
        <dbReference type="EMBL" id="QDU03601.1"/>
    </source>
</evidence>
<dbReference type="AlphaFoldDB" id="A0A517WEE5"/>
<evidence type="ECO:0000313" key="2">
    <source>
        <dbReference type="Proteomes" id="UP000320722"/>
    </source>
</evidence>
<name>A0A517WEE5_9PLAN</name>
<proteinExistence type="predicted"/>
<reference evidence="1 2" key="1">
    <citation type="submission" date="2019-02" db="EMBL/GenBank/DDBJ databases">
        <title>Deep-cultivation of Planctomycetes and their phenomic and genomic characterization uncovers novel biology.</title>
        <authorList>
            <person name="Wiegand S."/>
            <person name="Jogler M."/>
            <person name="Boedeker C."/>
            <person name="Pinto D."/>
            <person name="Vollmers J."/>
            <person name="Rivas-Marin E."/>
            <person name="Kohn T."/>
            <person name="Peeters S.H."/>
            <person name="Heuer A."/>
            <person name="Rast P."/>
            <person name="Oberbeckmann S."/>
            <person name="Bunk B."/>
            <person name="Jeske O."/>
            <person name="Meyerdierks A."/>
            <person name="Storesund J.E."/>
            <person name="Kallscheuer N."/>
            <person name="Luecker S."/>
            <person name="Lage O.M."/>
            <person name="Pohl T."/>
            <person name="Merkel B.J."/>
            <person name="Hornburger P."/>
            <person name="Mueller R.-W."/>
            <person name="Bruemmer F."/>
            <person name="Labrenz M."/>
            <person name="Spormann A.M."/>
            <person name="Op den Camp H."/>
            <person name="Overmann J."/>
            <person name="Amann R."/>
            <person name="Jetten M.S.M."/>
            <person name="Mascher T."/>
            <person name="Medema M.H."/>
            <person name="Devos D.P."/>
            <person name="Kaster A.-K."/>
            <person name="Ovreas L."/>
            <person name="Rohde M."/>
            <person name="Galperin M.Y."/>
            <person name="Jogler C."/>
        </authorList>
    </citation>
    <scope>NUCLEOTIDE SEQUENCE [LARGE SCALE GENOMIC DNA]</scope>
    <source>
        <strain evidence="1 2">V6</strain>
    </source>
</reference>
<dbReference type="Proteomes" id="UP000320722">
    <property type="component" value="Chromosome"/>
</dbReference>
<organism evidence="1 2">
    <name type="scientific">Gimesia chilikensis</name>
    <dbReference type="NCBI Taxonomy" id="2605989"/>
    <lineage>
        <taxon>Bacteria</taxon>
        <taxon>Pseudomonadati</taxon>
        <taxon>Planctomycetota</taxon>
        <taxon>Planctomycetia</taxon>
        <taxon>Planctomycetales</taxon>
        <taxon>Planctomycetaceae</taxon>
        <taxon>Gimesia</taxon>
    </lineage>
</organism>
<dbReference type="EMBL" id="CP036347">
    <property type="protein sequence ID" value="QDU03601.1"/>
    <property type="molecule type" value="Genomic_DNA"/>
</dbReference>
<dbReference type="RefSeq" id="WP_145041446.1">
    <property type="nucleotide sequence ID" value="NZ_CP036347.1"/>
</dbReference>